<dbReference type="AlphaFoldDB" id="A0A376K104"/>
<feature type="region of interest" description="Disordered" evidence="1">
    <location>
        <begin position="94"/>
        <end position="114"/>
    </location>
</feature>
<sequence length="114" mass="12834">MINGKPTADYERILADNGMPVTEEQARAEFEAIVKDEGLITNTSRMSPFWRLITAITTKPVMWLKDALVNVVMKNLFLADASGVFVDVFCLGGKPATQGRHARSRRDSFHQERH</sequence>
<feature type="compositionally biased region" description="Basic and acidic residues" evidence="1">
    <location>
        <begin position="105"/>
        <end position="114"/>
    </location>
</feature>
<accession>A0A376K104</accession>
<proteinExistence type="predicted"/>
<protein>
    <submittedName>
        <fullName evidence="2">Uncharacterized protein</fullName>
    </submittedName>
</protein>
<dbReference type="EMBL" id="UFZL01000003">
    <property type="protein sequence ID" value="STE75587.1"/>
    <property type="molecule type" value="Genomic_DNA"/>
</dbReference>
<gene>
    <name evidence="2" type="ORF">NCTC10764_04673</name>
</gene>
<evidence type="ECO:0000313" key="3">
    <source>
        <dbReference type="Proteomes" id="UP000255201"/>
    </source>
</evidence>
<evidence type="ECO:0000256" key="1">
    <source>
        <dbReference type="SAM" id="MobiDB-lite"/>
    </source>
</evidence>
<reference evidence="2 3" key="1">
    <citation type="submission" date="2018-06" db="EMBL/GenBank/DDBJ databases">
        <authorList>
            <consortium name="Pathogen Informatics"/>
            <person name="Doyle S."/>
        </authorList>
    </citation>
    <scope>NUCLEOTIDE SEQUENCE [LARGE SCALE GENOMIC DNA]</scope>
    <source>
        <strain evidence="2 3">NCTC10764</strain>
    </source>
</reference>
<name>A0A376K104_ECOLX</name>
<evidence type="ECO:0000313" key="2">
    <source>
        <dbReference type="EMBL" id="STE75587.1"/>
    </source>
</evidence>
<organism evidence="2 3">
    <name type="scientific">Escherichia coli</name>
    <dbReference type="NCBI Taxonomy" id="562"/>
    <lineage>
        <taxon>Bacteria</taxon>
        <taxon>Pseudomonadati</taxon>
        <taxon>Pseudomonadota</taxon>
        <taxon>Gammaproteobacteria</taxon>
        <taxon>Enterobacterales</taxon>
        <taxon>Enterobacteriaceae</taxon>
        <taxon>Escherichia</taxon>
    </lineage>
</organism>
<dbReference type="Proteomes" id="UP000255201">
    <property type="component" value="Unassembled WGS sequence"/>
</dbReference>